<evidence type="ECO:0000313" key="4">
    <source>
        <dbReference type="EMBL" id="QIL48217.1"/>
    </source>
</evidence>
<dbReference type="Proteomes" id="UP000501747">
    <property type="component" value="Chromosome"/>
</dbReference>
<accession>A0A6G8AT98</accession>
<proteinExistence type="predicted"/>
<dbReference type="EMBL" id="CP049887">
    <property type="protein sequence ID" value="QIL48217.1"/>
    <property type="molecule type" value="Genomic_DNA"/>
</dbReference>
<evidence type="ECO:0000259" key="2">
    <source>
        <dbReference type="Pfam" id="PF06030"/>
    </source>
</evidence>
<dbReference type="InterPro" id="IPR010317">
    <property type="entry name" value="WxLIP_PGBD"/>
</dbReference>
<name>A0A6G8AT98_9ENTE</name>
<dbReference type="AlphaFoldDB" id="A0A6G8AT98"/>
<dbReference type="Pfam" id="PF06030">
    <property type="entry name" value="WxLIP_PGBD"/>
    <property type="match status" value="1"/>
</dbReference>
<dbReference type="RefSeq" id="WP_166034365.1">
    <property type="nucleotide sequence ID" value="NZ_CP049887.1"/>
</dbReference>
<keyword evidence="5" id="KW-1185">Reference proteome</keyword>
<feature type="domain" description="WxL Interacting Protein peptidoglycan binding" evidence="2">
    <location>
        <begin position="34"/>
        <end position="147"/>
    </location>
</feature>
<sequence length="352" mass="38856">MRKIEKFSLFIGFIALFISYPIFASADAGGFTKKVQHPENQITSGEPLNLMMKPGQKQKVNVVLENLGEKETTIEVKLSGARTNGSGGLEYGPNTFKKDKSMKYDLADLVKVPAEVKIPGKSKENLVLDITMPETSYDGVVTGGIQLMEKGKDMGKTEENGALVTNKFAFLFGVTLHMTDKEVKPDFDLRSAKAGLANYRNAVFLDIGSTQAFLAKGMTLNAEITEKGKKEVLYQKKSADVSIAPNSLLSFPVTMDGDRMKPGDFTANVVLKGYDKEWKWSKNFTITKEEADKFNQQDPYLVQERGLNWKMIALIVGGVILLVVIVVVILKVTKKKTPQKGKKAKKKSSKGK</sequence>
<keyword evidence="1" id="KW-0472">Membrane</keyword>
<evidence type="ECO:0000256" key="1">
    <source>
        <dbReference type="SAM" id="Phobius"/>
    </source>
</evidence>
<protein>
    <submittedName>
        <fullName evidence="4">DUF916 and DUF3324 domain-containing protein</fullName>
    </submittedName>
</protein>
<feature type="transmembrane region" description="Helical" evidence="1">
    <location>
        <begin position="311"/>
        <end position="333"/>
    </location>
</feature>
<keyword evidence="1" id="KW-1133">Transmembrane helix</keyword>
<reference evidence="4 5" key="1">
    <citation type="submission" date="2020-03" db="EMBL/GenBank/DDBJ databases">
        <title>Vagococcus sp. nov., isolated from beetles.</title>
        <authorList>
            <person name="Hyun D.-W."/>
            <person name="Bae J.-W."/>
        </authorList>
    </citation>
    <scope>NUCLEOTIDE SEQUENCE [LARGE SCALE GENOMIC DNA]</scope>
    <source>
        <strain evidence="4 5">HDW17B</strain>
    </source>
</reference>
<organism evidence="4 5">
    <name type="scientific">Vagococcus hydrophili</name>
    <dbReference type="NCBI Taxonomy" id="2714947"/>
    <lineage>
        <taxon>Bacteria</taxon>
        <taxon>Bacillati</taxon>
        <taxon>Bacillota</taxon>
        <taxon>Bacilli</taxon>
        <taxon>Lactobacillales</taxon>
        <taxon>Enterococcaceae</taxon>
        <taxon>Vagococcus</taxon>
    </lineage>
</organism>
<gene>
    <name evidence="4" type="ORF">G7082_06805</name>
</gene>
<keyword evidence="1" id="KW-0812">Transmembrane</keyword>
<dbReference type="InterPro" id="IPR021759">
    <property type="entry name" value="WxLIP_HBD"/>
</dbReference>
<dbReference type="KEGG" id="vhy:G7082_06805"/>
<evidence type="ECO:0000313" key="5">
    <source>
        <dbReference type="Proteomes" id="UP000501747"/>
    </source>
</evidence>
<evidence type="ECO:0000259" key="3">
    <source>
        <dbReference type="Pfam" id="PF11797"/>
    </source>
</evidence>
<dbReference type="Pfam" id="PF11797">
    <property type="entry name" value="WxLIP_HBD"/>
    <property type="match status" value="1"/>
</dbReference>
<feature type="domain" description="WxL Interacting Protein host binding" evidence="3">
    <location>
        <begin position="160"/>
        <end position="296"/>
    </location>
</feature>